<gene>
    <name evidence="1" type="ORF">MAIT1_03781</name>
</gene>
<dbReference type="STRING" id="1434232.MAIT1_03781"/>
<evidence type="ECO:0000313" key="2">
    <source>
        <dbReference type="Proteomes" id="UP000194003"/>
    </source>
</evidence>
<proteinExistence type="predicted"/>
<keyword evidence="2" id="KW-1185">Reference proteome</keyword>
<dbReference type="Gene3D" id="3.30.450.20">
    <property type="entry name" value="PAS domain"/>
    <property type="match status" value="1"/>
</dbReference>
<dbReference type="EMBL" id="LVJN01000019">
    <property type="protein sequence ID" value="OSM03971.1"/>
    <property type="molecule type" value="Genomic_DNA"/>
</dbReference>
<dbReference type="AlphaFoldDB" id="A0A1Y2K6C1"/>
<sequence length="325" mass="36830">MDSSLKEAILRQREMLTGLLIKPMRNLAKTCAGLMNDRAAMEALLQRMLPAIDYCQHLFVLDANGVQFTDNITHEGHDARHYGRDRSQRPYMQDIIATDFKLSDAYISRYNKRPSLTAMQVIRDENFNVIGFLGADYDLRDLPATQGVYQEPAAWRQIKGDPAIRSGIFLQERVQSQMDAHMDDVLALMVSLICGYGVFHGKLHFSSSRASIWLVNDPFRYRILSIDELQDPDILLTLPPQKYIDQAIVPIGDIEPIFEMLRQLRFADETIYLRAGSLNICNGMVSLNFSCDGSHYIRYDEFLGKGLDFWFGAAASNDAKCAPCG</sequence>
<comment type="caution">
    <text evidence="1">The sequence shown here is derived from an EMBL/GenBank/DDBJ whole genome shotgun (WGS) entry which is preliminary data.</text>
</comment>
<organism evidence="1 2">
    <name type="scientific">Magnetofaba australis IT-1</name>
    <dbReference type="NCBI Taxonomy" id="1434232"/>
    <lineage>
        <taxon>Bacteria</taxon>
        <taxon>Pseudomonadati</taxon>
        <taxon>Pseudomonadota</taxon>
        <taxon>Magnetococcia</taxon>
        <taxon>Magnetococcales</taxon>
        <taxon>Magnetococcaceae</taxon>
        <taxon>Magnetofaba</taxon>
    </lineage>
</organism>
<dbReference type="SUPFAM" id="SSF103190">
    <property type="entry name" value="Sensory domain-like"/>
    <property type="match status" value="1"/>
</dbReference>
<dbReference type="Proteomes" id="UP000194003">
    <property type="component" value="Unassembled WGS sequence"/>
</dbReference>
<reference evidence="1 2" key="1">
    <citation type="journal article" date="2016" name="BMC Genomics">
        <title>Combined genomic and structural analyses of a cultured magnetotactic bacterium reveals its niche adaptation to a dynamic environment.</title>
        <authorList>
            <person name="Araujo A.C."/>
            <person name="Morillo V."/>
            <person name="Cypriano J."/>
            <person name="Teixeira L.C."/>
            <person name="Leao P."/>
            <person name="Lyra S."/>
            <person name="Almeida L.G."/>
            <person name="Bazylinski D.A."/>
            <person name="Vasconcellos A.T."/>
            <person name="Abreu F."/>
            <person name="Lins U."/>
        </authorList>
    </citation>
    <scope>NUCLEOTIDE SEQUENCE [LARGE SCALE GENOMIC DNA]</scope>
    <source>
        <strain evidence="1 2">IT-1</strain>
    </source>
</reference>
<accession>A0A1Y2K6C1</accession>
<name>A0A1Y2K6C1_9PROT</name>
<dbReference type="CDD" id="cd12914">
    <property type="entry name" value="PDC1_DGC_like"/>
    <property type="match status" value="1"/>
</dbReference>
<dbReference type="InterPro" id="IPR029151">
    <property type="entry name" value="Sensor-like_sf"/>
</dbReference>
<evidence type="ECO:0000313" key="1">
    <source>
        <dbReference type="EMBL" id="OSM03971.1"/>
    </source>
</evidence>
<dbReference type="RefSeq" id="WP_241893449.1">
    <property type="nucleotide sequence ID" value="NZ_LVJN01000019.1"/>
</dbReference>
<evidence type="ECO:0008006" key="3">
    <source>
        <dbReference type="Google" id="ProtNLM"/>
    </source>
</evidence>
<protein>
    <recommendedName>
        <fullName evidence="3">Cache domain-containing protein</fullName>
    </recommendedName>
</protein>